<protein>
    <recommendedName>
        <fullName evidence="5">Aminopeptidase N</fullName>
        <ecNumber evidence="4">3.4.11.2</ecNumber>
    </recommendedName>
</protein>
<evidence type="ECO:0000256" key="10">
    <source>
        <dbReference type="ARBA" id="ARBA00022833"/>
    </source>
</evidence>
<dbReference type="GO" id="GO:0016285">
    <property type="term" value="F:alanyl aminopeptidase activity"/>
    <property type="evidence" value="ECO:0007669"/>
    <property type="project" value="UniProtKB-EC"/>
</dbReference>
<dbReference type="Pfam" id="PF01433">
    <property type="entry name" value="Peptidase_M1"/>
    <property type="match status" value="1"/>
</dbReference>
<dbReference type="SUPFAM" id="SSF63737">
    <property type="entry name" value="Leukotriene A4 hydrolase N-terminal domain"/>
    <property type="match status" value="1"/>
</dbReference>
<dbReference type="EMBL" id="FOVW01000004">
    <property type="protein sequence ID" value="SFO20346.1"/>
    <property type="molecule type" value="Genomic_DNA"/>
</dbReference>
<evidence type="ECO:0000256" key="9">
    <source>
        <dbReference type="ARBA" id="ARBA00022801"/>
    </source>
</evidence>
<dbReference type="GO" id="GO:0042277">
    <property type="term" value="F:peptide binding"/>
    <property type="evidence" value="ECO:0007669"/>
    <property type="project" value="TreeGrafter"/>
</dbReference>
<comment type="similarity">
    <text evidence="3">Belongs to the peptidase M1 family.</text>
</comment>
<dbReference type="PANTHER" id="PTHR11533">
    <property type="entry name" value="PROTEASE M1 ZINC METALLOPROTEASE"/>
    <property type="match status" value="1"/>
</dbReference>
<keyword evidence="8" id="KW-0479">Metal-binding</keyword>
<dbReference type="GO" id="GO:0005615">
    <property type="term" value="C:extracellular space"/>
    <property type="evidence" value="ECO:0007669"/>
    <property type="project" value="TreeGrafter"/>
</dbReference>
<evidence type="ECO:0000313" key="14">
    <source>
        <dbReference type="EMBL" id="SFO20346.1"/>
    </source>
</evidence>
<dbReference type="InterPro" id="IPR050344">
    <property type="entry name" value="Peptidase_M1_aminopeptidases"/>
</dbReference>
<evidence type="ECO:0000256" key="6">
    <source>
        <dbReference type="ARBA" id="ARBA00022438"/>
    </source>
</evidence>
<keyword evidence="7" id="KW-0645">Protease</keyword>
<dbReference type="AlphaFoldDB" id="A0A1I5F9R1"/>
<dbReference type="InterPro" id="IPR045357">
    <property type="entry name" value="Aminopeptidase_N-like_N"/>
</dbReference>
<dbReference type="InterPro" id="IPR011989">
    <property type="entry name" value="ARM-like"/>
</dbReference>
<dbReference type="InterPro" id="IPR042097">
    <property type="entry name" value="Aminopeptidase_N-like_N_sf"/>
</dbReference>
<name>A0A1I5F9R1_9BACT</name>
<proteinExistence type="inferred from homology"/>
<evidence type="ECO:0000256" key="3">
    <source>
        <dbReference type="ARBA" id="ARBA00010136"/>
    </source>
</evidence>
<sequence length="872" mass="100525">MPKNILQFPASFFLMAGFLIFSACKTSEPTSKTSGQSAEVLSPSIEQINEDSLQYVLLKNRKERELLNYQASATRKVDILHTELDLSFDYQKTAVNGIAKVSLTPFAKSQKTVTLDAKDFELGKISGKTRGQESNLNYRYDQKQVEIYLPEALNLGDTLLLTIAYTAFPERNSGQGSEAITDTKGLYFIDPMDTIPGKPRMIWTQGETEHNSKWFPTIDKPNERFTQTIHLTVADSLVTISNGVLTKQTKLDNGMRRDTWELRIPHAPYLAAIAIGDFGKVEAKHEDLPLAYYVEKGYEKGAAKVFAHTPEMIAFFEKKLGLKFPWPKYDQIVVRDFVSGAMENTTASIFMEELRLTEREAIDSEWDYIIAHELFHQWFGDYVTAESWSNLTLNEAFANYSEYLWNEYKNGKDEAKLKLITEKETYFQEALSKKVNLIRFYYEDNEDMFDSHSYSKGGVILHMLREYVGDELFFQSLNNYLTTHALSSVEVHDLRLAFERTTGEDLNWFFNQWFLDKGHPELEVEVDYSIPENILISVSQRQDLKEFPLYKIPFEVSWYEEGSRKSKRFELNQAFQQFALENQTPVDQVYWDEEKNLLLEKTIKVDSAFMRKQFLESQVGVARYEALDSLVAWENFEVLQELIPSALKDELWSIRELALRITQSHPEWLLDSQDLEDLIFEIAESDSRNSVRAGAIDVLGTYDPFKYQAALKRYVNDKSYLIASSALMGLVALGEEGPGDDFMERFAGEDNFRIVIPMADYYLNTAKKGKGDWFEQKARSLKGEGLYYFLGYYAEYFVTFPEEGRDKALAFLFDKMENSNQVFVRLGAFQGLLGFADDKEVVARIKRIAAKESMPQVKNYFDYFLQALSDEN</sequence>
<keyword evidence="9" id="KW-0378">Hydrolase</keyword>
<dbReference type="GO" id="GO:0070006">
    <property type="term" value="F:metalloaminopeptidase activity"/>
    <property type="evidence" value="ECO:0007669"/>
    <property type="project" value="TreeGrafter"/>
</dbReference>
<dbReference type="Gene3D" id="2.60.40.1730">
    <property type="entry name" value="tricorn interacting facor f3 domain"/>
    <property type="match status" value="1"/>
</dbReference>
<dbReference type="GO" id="GO:0005737">
    <property type="term" value="C:cytoplasm"/>
    <property type="evidence" value="ECO:0007669"/>
    <property type="project" value="TreeGrafter"/>
</dbReference>
<dbReference type="SUPFAM" id="SSF55486">
    <property type="entry name" value="Metalloproteases ('zincins'), catalytic domain"/>
    <property type="match status" value="1"/>
</dbReference>
<dbReference type="InterPro" id="IPR014782">
    <property type="entry name" value="Peptidase_M1_dom"/>
</dbReference>
<dbReference type="CDD" id="cd09603">
    <property type="entry name" value="M1_APN_like"/>
    <property type="match status" value="1"/>
</dbReference>
<evidence type="ECO:0000259" key="13">
    <source>
        <dbReference type="Pfam" id="PF17900"/>
    </source>
</evidence>
<evidence type="ECO:0000256" key="8">
    <source>
        <dbReference type="ARBA" id="ARBA00022723"/>
    </source>
</evidence>
<accession>A0A1I5F9R1</accession>
<gene>
    <name evidence="14" type="ORF">SAMN04488519_104279</name>
</gene>
<evidence type="ECO:0000259" key="12">
    <source>
        <dbReference type="Pfam" id="PF01433"/>
    </source>
</evidence>
<dbReference type="GO" id="GO:0043171">
    <property type="term" value="P:peptide catabolic process"/>
    <property type="evidence" value="ECO:0007669"/>
    <property type="project" value="TreeGrafter"/>
</dbReference>
<dbReference type="Proteomes" id="UP000199564">
    <property type="component" value="Unassembled WGS sequence"/>
</dbReference>
<dbReference type="PROSITE" id="PS51257">
    <property type="entry name" value="PROKAR_LIPOPROTEIN"/>
    <property type="match status" value="1"/>
</dbReference>
<comment type="cofactor">
    <cofactor evidence="2">
        <name>Zn(2+)</name>
        <dbReference type="ChEBI" id="CHEBI:29105"/>
    </cofactor>
</comment>
<evidence type="ECO:0000313" key="15">
    <source>
        <dbReference type="Proteomes" id="UP000199564"/>
    </source>
</evidence>
<evidence type="ECO:0000256" key="4">
    <source>
        <dbReference type="ARBA" id="ARBA00012564"/>
    </source>
</evidence>
<comment type="catalytic activity">
    <reaction evidence="1">
        <text>Release of an N-terminal amino acid, Xaa-|-Yaa- from a peptide, amide or arylamide. Xaa is preferably Ala, but may be most amino acids including Pro (slow action). When a terminal hydrophobic residue is followed by a prolyl residue, the two may be released as an intact Xaa-Pro dipeptide.</text>
        <dbReference type="EC" id="3.4.11.2"/>
    </reaction>
</comment>
<dbReference type="STRING" id="226506.SAMN04488519_104279"/>
<reference evidence="15" key="1">
    <citation type="submission" date="2016-10" db="EMBL/GenBank/DDBJ databases">
        <authorList>
            <person name="Varghese N."/>
            <person name="Submissions S."/>
        </authorList>
    </citation>
    <scope>NUCLEOTIDE SEQUENCE [LARGE SCALE GENOMIC DNA]</scope>
    <source>
        <strain evidence="15">DSM 15282</strain>
    </source>
</reference>
<organism evidence="14 15">
    <name type="scientific">Algoriphagus ornithinivorans</name>
    <dbReference type="NCBI Taxonomy" id="226506"/>
    <lineage>
        <taxon>Bacteria</taxon>
        <taxon>Pseudomonadati</taxon>
        <taxon>Bacteroidota</taxon>
        <taxon>Cytophagia</taxon>
        <taxon>Cytophagales</taxon>
        <taxon>Cyclobacteriaceae</taxon>
        <taxon>Algoriphagus</taxon>
    </lineage>
</organism>
<dbReference type="InterPro" id="IPR001930">
    <property type="entry name" value="Peptidase_M1"/>
</dbReference>
<dbReference type="InterPro" id="IPR016024">
    <property type="entry name" value="ARM-type_fold"/>
</dbReference>
<evidence type="ECO:0000256" key="5">
    <source>
        <dbReference type="ARBA" id="ARBA00015611"/>
    </source>
</evidence>
<dbReference type="Gene3D" id="1.25.10.10">
    <property type="entry name" value="Leucine-rich Repeat Variant"/>
    <property type="match status" value="1"/>
</dbReference>
<dbReference type="SUPFAM" id="SSF48371">
    <property type="entry name" value="ARM repeat"/>
    <property type="match status" value="1"/>
</dbReference>
<dbReference type="Gene3D" id="1.10.390.10">
    <property type="entry name" value="Neutral Protease Domain 2"/>
    <property type="match status" value="1"/>
</dbReference>
<dbReference type="PANTHER" id="PTHR11533:SF174">
    <property type="entry name" value="PUROMYCIN-SENSITIVE AMINOPEPTIDASE-RELATED"/>
    <property type="match status" value="1"/>
</dbReference>
<keyword evidence="11" id="KW-0482">Metalloprotease</keyword>
<dbReference type="GO" id="GO:0016020">
    <property type="term" value="C:membrane"/>
    <property type="evidence" value="ECO:0007669"/>
    <property type="project" value="TreeGrafter"/>
</dbReference>
<feature type="domain" description="Peptidase M1 membrane alanine aminopeptidase" evidence="12">
    <location>
        <begin position="308"/>
        <end position="513"/>
    </location>
</feature>
<dbReference type="GO" id="GO:0006508">
    <property type="term" value="P:proteolysis"/>
    <property type="evidence" value="ECO:0007669"/>
    <property type="project" value="UniProtKB-KW"/>
</dbReference>
<keyword evidence="15" id="KW-1185">Reference proteome</keyword>
<evidence type="ECO:0000256" key="7">
    <source>
        <dbReference type="ARBA" id="ARBA00022670"/>
    </source>
</evidence>
<dbReference type="EC" id="3.4.11.2" evidence="4"/>
<keyword evidence="6 14" id="KW-0031">Aminopeptidase</keyword>
<dbReference type="InterPro" id="IPR027268">
    <property type="entry name" value="Peptidase_M4/M1_CTD_sf"/>
</dbReference>
<keyword evidence="10" id="KW-0862">Zinc</keyword>
<evidence type="ECO:0000256" key="1">
    <source>
        <dbReference type="ARBA" id="ARBA00000098"/>
    </source>
</evidence>
<evidence type="ECO:0000256" key="2">
    <source>
        <dbReference type="ARBA" id="ARBA00001947"/>
    </source>
</evidence>
<dbReference type="GO" id="GO:0008270">
    <property type="term" value="F:zinc ion binding"/>
    <property type="evidence" value="ECO:0007669"/>
    <property type="project" value="InterPro"/>
</dbReference>
<feature type="domain" description="Aminopeptidase N-like N-terminal" evidence="13">
    <location>
        <begin position="81"/>
        <end position="270"/>
    </location>
</feature>
<dbReference type="Pfam" id="PF17900">
    <property type="entry name" value="Peptidase_M1_N"/>
    <property type="match status" value="1"/>
</dbReference>
<dbReference type="PRINTS" id="PR00756">
    <property type="entry name" value="ALADIPTASE"/>
</dbReference>
<evidence type="ECO:0000256" key="11">
    <source>
        <dbReference type="ARBA" id="ARBA00023049"/>
    </source>
</evidence>